<dbReference type="CDD" id="cd04301">
    <property type="entry name" value="NAT_SF"/>
    <property type="match status" value="1"/>
</dbReference>
<evidence type="ECO:0000256" key="2">
    <source>
        <dbReference type="ARBA" id="ARBA00023315"/>
    </source>
</evidence>
<dbReference type="OrthoDB" id="134118at2157"/>
<evidence type="ECO:0000256" key="1">
    <source>
        <dbReference type="ARBA" id="ARBA00022679"/>
    </source>
</evidence>
<dbReference type="AlphaFoldDB" id="A0A1U7EWA7"/>
<evidence type="ECO:0000313" key="4">
    <source>
        <dbReference type="EMBL" id="CAI49338.1"/>
    </source>
</evidence>
<keyword evidence="1 4" id="KW-0808">Transferase</keyword>
<feature type="domain" description="N-acetyltransferase" evidence="3">
    <location>
        <begin position="4"/>
        <end position="153"/>
    </location>
</feature>
<sequence length="299" mass="32540">MADIAVRPAQADDYEAVAAFTADTWQRLDGDYIPDVFDEWVASDGPTQRTLVATVEDRPVGLCQGVLLSEDEAWAQGMRVDPEYRGRDIARRLVTGVFEWAADAGATVCRNMVFSWNEAGLGLSRSVGFEPLASFRWLEPTPDADADCGLAVDSTPDAAWRGYRRSDACRRLYGLGLDTDEPWALAELTRERLAAVERPLVVADDDHIRGVSYRVRTTDEETDDGESVSRAEYGVGAWNDAEALSALSAAVARDAAAAGADRTRLLVPETPRHISDAAAVGVAAADAPDFVLERELTRY</sequence>
<keyword evidence="2 4" id="KW-0012">Acyltransferase</keyword>
<reference evidence="4 5" key="1">
    <citation type="journal article" date="2005" name="Genome Res.">
        <title>Living with two extremes: conclusions from the genome sequence of Natronomonas pharaonis.</title>
        <authorList>
            <person name="Falb M."/>
            <person name="Pfeiffer F."/>
            <person name="Palm P."/>
            <person name="Rodewald K."/>
            <person name="Hickmann V."/>
            <person name="Tittor J."/>
            <person name="Oesterhelt D."/>
        </authorList>
    </citation>
    <scope>NUCLEOTIDE SEQUENCE [LARGE SCALE GENOMIC DNA]</scope>
    <source>
        <strain evidence="5">ATCC 35678 / DSM 2160 / CIP 103997 / JCM 8858 / NBRC 14720 / NCIMB 2260 / Gabara</strain>
    </source>
</reference>
<dbReference type="KEGG" id="nph:NP_2494A"/>
<dbReference type="EnsemblBacteria" id="CAI49338">
    <property type="protein sequence ID" value="CAI49338"/>
    <property type="gene ID" value="NP_2494A"/>
</dbReference>
<dbReference type="HOGENOM" id="CLU_907952_0_0_2"/>
<dbReference type="Pfam" id="PF00583">
    <property type="entry name" value="Acetyltransf_1"/>
    <property type="match status" value="1"/>
</dbReference>
<dbReference type="PANTHER" id="PTHR43877:SF2">
    <property type="entry name" value="AMINOALKYLPHOSPHONATE N-ACETYLTRANSFERASE-RELATED"/>
    <property type="match status" value="1"/>
</dbReference>
<dbReference type="InterPro" id="IPR016181">
    <property type="entry name" value="Acyl_CoA_acyltransferase"/>
</dbReference>
<dbReference type="InterPro" id="IPR050832">
    <property type="entry name" value="Bact_Acetyltransf"/>
</dbReference>
<dbReference type="SUPFAM" id="SSF55729">
    <property type="entry name" value="Acyl-CoA N-acyltransferases (Nat)"/>
    <property type="match status" value="1"/>
</dbReference>
<name>A0A1U7EWA7_NATPD</name>
<dbReference type="eggNOG" id="arCOG00845">
    <property type="taxonomic scope" value="Archaea"/>
</dbReference>
<dbReference type="EC" id="2.3.1.-" evidence="4"/>
<dbReference type="Proteomes" id="UP000002698">
    <property type="component" value="Chromosome"/>
</dbReference>
<dbReference type="GO" id="GO:0016747">
    <property type="term" value="F:acyltransferase activity, transferring groups other than amino-acyl groups"/>
    <property type="evidence" value="ECO:0007669"/>
    <property type="project" value="InterPro"/>
</dbReference>
<protein>
    <submittedName>
        <fullName evidence="4">GNAT family acetyltransferase</fullName>
        <ecNumber evidence="4">2.3.1.-</ecNumber>
    </submittedName>
</protein>
<dbReference type="EMBL" id="CR936257">
    <property type="protein sequence ID" value="CAI49338.1"/>
    <property type="molecule type" value="Genomic_DNA"/>
</dbReference>
<dbReference type="PROSITE" id="PS51186">
    <property type="entry name" value="GNAT"/>
    <property type="match status" value="1"/>
</dbReference>
<dbReference type="STRING" id="348780.NP_2494A"/>
<accession>A0A1U7EWA7</accession>
<organism evidence="4 5">
    <name type="scientific">Natronomonas pharaonis (strain ATCC 35678 / DSM 2160 / CIP 103997 / JCM 8858 / NBRC 14720 / NCIMB 2260 / Gabara)</name>
    <name type="common">Halobacterium pharaonis</name>
    <dbReference type="NCBI Taxonomy" id="348780"/>
    <lineage>
        <taxon>Archaea</taxon>
        <taxon>Methanobacteriati</taxon>
        <taxon>Methanobacteriota</taxon>
        <taxon>Stenosarchaea group</taxon>
        <taxon>Halobacteria</taxon>
        <taxon>Halobacteriales</taxon>
        <taxon>Natronomonadaceae</taxon>
        <taxon>Natronomonas</taxon>
    </lineage>
</organism>
<dbReference type="RefSeq" id="WP_011322964.1">
    <property type="nucleotide sequence ID" value="NC_007426.1"/>
</dbReference>
<dbReference type="Gene3D" id="3.40.630.30">
    <property type="match status" value="1"/>
</dbReference>
<keyword evidence="5" id="KW-1185">Reference proteome</keyword>
<dbReference type="GeneID" id="3701464"/>
<dbReference type="PANTHER" id="PTHR43877">
    <property type="entry name" value="AMINOALKYLPHOSPHONATE N-ACETYLTRANSFERASE-RELATED-RELATED"/>
    <property type="match status" value="1"/>
</dbReference>
<proteinExistence type="predicted"/>
<gene>
    <name evidence="4" type="ordered locus">NP_2494A</name>
</gene>
<evidence type="ECO:0000313" key="5">
    <source>
        <dbReference type="Proteomes" id="UP000002698"/>
    </source>
</evidence>
<dbReference type="InterPro" id="IPR000182">
    <property type="entry name" value="GNAT_dom"/>
</dbReference>
<evidence type="ECO:0000259" key="3">
    <source>
        <dbReference type="PROSITE" id="PS51186"/>
    </source>
</evidence>